<evidence type="ECO:0000313" key="3">
    <source>
        <dbReference type="Proteomes" id="UP000383932"/>
    </source>
</evidence>
<keyword evidence="1" id="KW-0812">Transmembrane</keyword>
<evidence type="ECO:0000256" key="1">
    <source>
        <dbReference type="SAM" id="Phobius"/>
    </source>
</evidence>
<feature type="transmembrane region" description="Helical" evidence="1">
    <location>
        <begin position="277"/>
        <end position="301"/>
    </location>
</feature>
<keyword evidence="3" id="KW-1185">Reference proteome</keyword>
<protein>
    <submittedName>
        <fullName evidence="2">P12 domain containing protein</fullName>
    </submittedName>
</protein>
<dbReference type="AlphaFoldDB" id="A0A5N5QHR4"/>
<reference evidence="2 3" key="1">
    <citation type="journal article" date="2019" name="Fungal Biol. Biotechnol.">
        <title>Draft genome sequence of fastidious pathogen Ceratobasidium theobromae, which causes vascular-streak dieback in Theobroma cacao.</title>
        <authorList>
            <person name="Ali S.S."/>
            <person name="Asman A."/>
            <person name="Shao J."/>
            <person name="Firmansyah A.P."/>
            <person name="Susilo A.W."/>
            <person name="Rosmana A."/>
            <person name="McMahon P."/>
            <person name="Junaid M."/>
            <person name="Guest D."/>
            <person name="Kheng T.Y."/>
            <person name="Meinhardt L.W."/>
            <person name="Bailey B.A."/>
        </authorList>
    </citation>
    <scope>NUCLEOTIDE SEQUENCE [LARGE SCALE GENOMIC DNA]</scope>
    <source>
        <strain evidence="2 3">CT2</strain>
    </source>
</reference>
<keyword evidence="1" id="KW-1133">Transmembrane helix</keyword>
<dbReference type="EMBL" id="SSOP01000129">
    <property type="protein sequence ID" value="KAB5591018.1"/>
    <property type="molecule type" value="Genomic_DNA"/>
</dbReference>
<gene>
    <name evidence="2" type="ORF">CTheo_5546</name>
</gene>
<organism evidence="2 3">
    <name type="scientific">Ceratobasidium theobromae</name>
    <dbReference type="NCBI Taxonomy" id="1582974"/>
    <lineage>
        <taxon>Eukaryota</taxon>
        <taxon>Fungi</taxon>
        <taxon>Dikarya</taxon>
        <taxon>Basidiomycota</taxon>
        <taxon>Agaricomycotina</taxon>
        <taxon>Agaricomycetes</taxon>
        <taxon>Cantharellales</taxon>
        <taxon>Ceratobasidiaceae</taxon>
        <taxon>Ceratobasidium</taxon>
    </lineage>
</organism>
<comment type="caution">
    <text evidence="2">The sequence shown here is derived from an EMBL/GenBank/DDBJ whole genome shotgun (WGS) entry which is preliminary data.</text>
</comment>
<dbReference type="OrthoDB" id="2576334at2759"/>
<name>A0A5N5QHR4_9AGAM</name>
<accession>A0A5N5QHR4</accession>
<dbReference type="Gene3D" id="2.60.120.260">
    <property type="entry name" value="Galactose-binding domain-like"/>
    <property type="match status" value="1"/>
</dbReference>
<dbReference type="Proteomes" id="UP000383932">
    <property type="component" value="Unassembled WGS sequence"/>
</dbReference>
<evidence type="ECO:0000313" key="2">
    <source>
        <dbReference type="EMBL" id="KAB5591018.1"/>
    </source>
</evidence>
<sequence>MVPYIPFPINITLSSPLFQLEPISQNGNFGWTPSCASPACVSTATWSTSTPNSTLIGTFWGHDIVLEGRVQGNVDIRVTVDGREVGWNPDNDVLLSVHGLNDLVQHRVSLTIFDASADGRLTVDQARVNGTTHTDTDNSPTHRWTVSANNAAISYTGFSQQMNMADLASPTTYFPLLAGDKASMTFNGSALLIYGPCGPSNGLMRVTIDEGRTVVNTSKPIQANDCLLFQSKGISGSYRLHDLVVENIDGEQLGIDRIEFIRTVYMSRRENGMANTLAGTAIETFVKLVAVIILLTVVHVMDPNKLRKRRE</sequence>
<keyword evidence="1" id="KW-0472">Membrane</keyword>
<proteinExistence type="predicted"/>